<gene>
    <name evidence="2" type="ORF">GRI34_08295</name>
</gene>
<proteinExistence type="predicted"/>
<comment type="caution">
    <text evidence="2">The sequence shown here is derived from an EMBL/GenBank/DDBJ whole genome shotgun (WGS) entry which is preliminary data.</text>
</comment>
<dbReference type="RefSeq" id="WP_160595516.1">
    <property type="nucleotide sequence ID" value="NZ_WTYI01000001.1"/>
</dbReference>
<dbReference type="AlphaFoldDB" id="A0A6I4TKH3"/>
<accession>A0A6I4TKH3</accession>
<sequence>MIEWLRSEALEPAIELGGRKIPIELRRHARAKRLTLRLAPDGQAVLITLPRWCASKEAIAFAHARAAWLQAQLDKIPEAFDPVASRLLPYKGGEIAIDWREDAPRRPKLEAGTLRLGGPEETLGKRLQRFLETEAESHFVEDAAFYCARAALPAAPVRLTRAKRRWGSCSSEGVLRLNWRLIMAPDFVRRSVVAHEVAHLVHFDHSEAFHALLDELYEDDIERANRWLSANGRKLYACFT</sequence>
<name>A0A6I4TKH3_9SPHN</name>
<dbReference type="PANTHER" id="PTHR30399">
    <property type="entry name" value="UNCHARACTERIZED PROTEIN YGJP"/>
    <property type="match status" value="1"/>
</dbReference>
<dbReference type="InterPro" id="IPR053136">
    <property type="entry name" value="UTP_pyrophosphatase-like"/>
</dbReference>
<dbReference type="OrthoDB" id="9795402at2"/>
<feature type="domain" description="YgjP-like metallopeptidase" evidence="1">
    <location>
        <begin position="33"/>
        <end position="230"/>
    </location>
</feature>
<dbReference type="CDD" id="cd07344">
    <property type="entry name" value="M48_yhfN_like"/>
    <property type="match status" value="1"/>
</dbReference>
<keyword evidence="3" id="KW-1185">Reference proteome</keyword>
<evidence type="ECO:0000313" key="2">
    <source>
        <dbReference type="EMBL" id="MXO96414.1"/>
    </source>
</evidence>
<dbReference type="InterPro" id="IPR002725">
    <property type="entry name" value="YgjP-like_metallopeptidase"/>
</dbReference>
<protein>
    <submittedName>
        <fullName evidence="2">DUF45 domain-containing protein</fullName>
    </submittedName>
</protein>
<evidence type="ECO:0000259" key="1">
    <source>
        <dbReference type="Pfam" id="PF01863"/>
    </source>
</evidence>
<dbReference type="PANTHER" id="PTHR30399:SF1">
    <property type="entry name" value="UTP PYROPHOSPHATASE"/>
    <property type="match status" value="1"/>
</dbReference>
<evidence type="ECO:0000313" key="3">
    <source>
        <dbReference type="Proteomes" id="UP000432727"/>
    </source>
</evidence>
<dbReference type="Gene3D" id="3.30.2010.10">
    <property type="entry name" value="Metalloproteases ('zincins'), catalytic domain"/>
    <property type="match status" value="1"/>
</dbReference>
<organism evidence="2 3">
    <name type="scientific">Qipengyuania aquimaris</name>
    <dbReference type="NCBI Taxonomy" id="255984"/>
    <lineage>
        <taxon>Bacteria</taxon>
        <taxon>Pseudomonadati</taxon>
        <taxon>Pseudomonadota</taxon>
        <taxon>Alphaproteobacteria</taxon>
        <taxon>Sphingomonadales</taxon>
        <taxon>Erythrobacteraceae</taxon>
        <taxon>Qipengyuania</taxon>
    </lineage>
</organism>
<dbReference type="EMBL" id="WTYI01000001">
    <property type="protein sequence ID" value="MXO96414.1"/>
    <property type="molecule type" value="Genomic_DNA"/>
</dbReference>
<dbReference type="Pfam" id="PF01863">
    <property type="entry name" value="YgjP-like"/>
    <property type="match status" value="1"/>
</dbReference>
<reference evidence="2 3" key="1">
    <citation type="submission" date="2019-12" db="EMBL/GenBank/DDBJ databases">
        <title>Genomic-based taxomic classification of the family Erythrobacteraceae.</title>
        <authorList>
            <person name="Xu L."/>
        </authorList>
    </citation>
    <scope>NUCLEOTIDE SEQUENCE [LARGE SCALE GENOMIC DNA]</scope>
    <source>
        <strain evidence="2 3">JCM 12189</strain>
    </source>
</reference>
<dbReference type="Proteomes" id="UP000432727">
    <property type="component" value="Unassembled WGS sequence"/>
</dbReference>